<reference evidence="3 4" key="1">
    <citation type="submission" date="2020-12" db="EMBL/GenBank/DDBJ databases">
        <title>Sphingomonas sp.</title>
        <authorList>
            <person name="Kim M.K."/>
        </authorList>
    </citation>
    <scope>NUCLEOTIDE SEQUENCE [LARGE SCALE GENOMIC DNA]</scope>
    <source>
        <strain evidence="3 4">BT552</strain>
    </source>
</reference>
<organism evidence="3 4">
    <name type="scientific">Sphingomonas longa</name>
    <dbReference type="NCBI Taxonomy" id="2778730"/>
    <lineage>
        <taxon>Bacteria</taxon>
        <taxon>Pseudomonadati</taxon>
        <taxon>Pseudomonadota</taxon>
        <taxon>Alphaproteobacteria</taxon>
        <taxon>Sphingomonadales</taxon>
        <taxon>Sphingomonadaceae</taxon>
        <taxon>Sphingomonas</taxon>
    </lineage>
</organism>
<dbReference type="Pfam" id="PF10988">
    <property type="entry name" value="DUF2807"/>
    <property type="match status" value="1"/>
</dbReference>
<gene>
    <name evidence="3" type="ORF">ILT43_08355</name>
</gene>
<keyword evidence="4" id="KW-1185">Reference proteome</keyword>
<sequence>MKLGTRTLLAPVALALLAMPVAACSFNWSSDDEPDGSAGVAATGSGGTRSYAVTDFDSVGLAAGGDVEVRVGPAFSVTATGDPATLDKIRVERKGSSLSLGWKRGINWNGTGKVRYLVTMPRITGADIGGSGTITVDKAEGDKFEGNIGGSGKLDIRGMKVDKAEFAIGGSGDIAAAGTARSLEISVGGSGNVRAQPLRTETAEINIAGAGDVQATATRTAEINILGSGDVTITGGAKCEVSKMGSGKVHCG</sequence>
<dbReference type="EMBL" id="JAFEMC010000002">
    <property type="protein sequence ID" value="MBM6576383.1"/>
    <property type="molecule type" value="Genomic_DNA"/>
</dbReference>
<name>A0ABS2D630_9SPHN</name>
<dbReference type="Proteomes" id="UP000763641">
    <property type="component" value="Unassembled WGS sequence"/>
</dbReference>
<evidence type="ECO:0000313" key="3">
    <source>
        <dbReference type="EMBL" id="MBM6576383.1"/>
    </source>
</evidence>
<evidence type="ECO:0000256" key="1">
    <source>
        <dbReference type="SAM" id="SignalP"/>
    </source>
</evidence>
<keyword evidence="1" id="KW-0732">Signal</keyword>
<feature type="domain" description="Putative auto-transporter adhesin head GIN" evidence="2">
    <location>
        <begin position="55"/>
        <end position="236"/>
    </location>
</feature>
<evidence type="ECO:0000313" key="4">
    <source>
        <dbReference type="Proteomes" id="UP000763641"/>
    </source>
</evidence>
<proteinExistence type="predicted"/>
<accession>A0ABS2D630</accession>
<feature type="signal peptide" evidence="1">
    <location>
        <begin position="1"/>
        <end position="23"/>
    </location>
</feature>
<dbReference type="RefSeq" id="WP_204198425.1">
    <property type="nucleotide sequence ID" value="NZ_JAFEMC010000002.1"/>
</dbReference>
<feature type="chain" id="PRO_5045637853" evidence="1">
    <location>
        <begin position="24"/>
        <end position="252"/>
    </location>
</feature>
<evidence type="ECO:0000259" key="2">
    <source>
        <dbReference type="Pfam" id="PF10988"/>
    </source>
</evidence>
<dbReference type="InterPro" id="IPR021255">
    <property type="entry name" value="DUF2807"/>
</dbReference>
<protein>
    <submittedName>
        <fullName evidence="3">DUF2807 domain-containing protein</fullName>
    </submittedName>
</protein>
<dbReference type="Gene3D" id="2.160.20.120">
    <property type="match status" value="1"/>
</dbReference>
<comment type="caution">
    <text evidence="3">The sequence shown here is derived from an EMBL/GenBank/DDBJ whole genome shotgun (WGS) entry which is preliminary data.</text>
</comment>